<evidence type="ECO:0000256" key="1">
    <source>
        <dbReference type="SAM" id="Phobius"/>
    </source>
</evidence>
<protein>
    <submittedName>
        <fullName evidence="2">Putative 8 kDa amblyomma family</fullName>
    </submittedName>
</protein>
<proteinExistence type="evidence at transcript level"/>
<keyword evidence="1" id="KW-0812">Transmembrane</keyword>
<reference evidence="2" key="1">
    <citation type="submission" date="2012-11" db="EMBL/GenBank/DDBJ databases">
        <authorList>
            <person name="Lucero-Rivera Y.E."/>
            <person name="Tovar-Ramirez D."/>
        </authorList>
    </citation>
    <scope>NUCLEOTIDE SEQUENCE</scope>
    <source>
        <tissue evidence="2">Salivary gland</tissue>
    </source>
</reference>
<dbReference type="AlphaFoldDB" id="L7MAH1"/>
<sequence length="92" mass="10250">MLCQTKHTSSILPAIFMNSVLLVLIVTITNHISAWPSPPSSRGTMELCRPQICFIKKDGSSSGCQDPCRCVSLNFNHGVYDGPGNCWEERWH</sequence>
<keyword evidence="1" id="KW-1133">Transmembrane helix</keyword>
<accession>L7MAH1</accession>
<evidence type="ECO:0000313" key="2">
    <source>
        <dbReference type="EMBL" id="JAA60882.1"/>
    </source>
</evidence>
<dbReference type="EMBL" id="GACK01004152">
    <property type="protein sequence ID" value="JAA60882.1"/>
    <property type="molecule type" value="mRNA"/>
</dbReference>
<name>L7MAH1_RHIPC</name>
<feature type="transmembrane region" description="Helical" evidence="1">
    <location>
        <begin position="12"/>
        <end position="32"/>
    </location>
</feature>
<keyword evidence="1" id="KW-0472">Membrane</keyword>
<organism evidence="2">
    <name type="scientific">Rhipicephalus pulchellus</name>
    <name type="common">Yellow backed tick</name>
    <name type="synonym">Dermacentor pulchellus</name>
    <dbReference type="NCBI Taxonomy" id="72859"/>
    <lineage>
        <taxon>Eukaryota</taxon>
        <taxon>Metazoa</taxon>
        <taxon>Ecdysozoa</taxon>
        <taxon>Arthropoda</taxon>
        <taxon>Chelicerata</taxon>
        <taxon>Arachnida</taxon>
        <taxon>Acari</taxon>
        <taxon>Parasitiformes</taxon>
        <taxon>Ixodida</taxon>
        <taxon>Ixodoidea</taxon>
        <taxon>Ixodidae</taxon>
        <taxon>Rhipicephalinae</taxon>
        <taxon>Rhipicephalus</taxon>
        <taxon>Rhipicephalus</taxon>
    </lineage>
</organism>
<reference evidence="2" key="2">
    <citation type="journal article" date="2015" name="J. Proteomics">
        <title>Sexual differences in the sialomes of the zebra tick, Rhipicephalus pulchellus.</title>
        <authorList>
            <person name="Tan A.W."/>
            <person name="Francischetti I.M."/>
            <person name="Slovak M."/>
            <person name="Kini R.M."/>
            <person name="Ribeiro J.M."/>
        </authorList>
    </citation>
    <scope>NUCLEOTIDE SEQUENCE</scope>
    <source>
        <tissue evidence="2">Salivary gland</tissue>
    </source>
</reference>